<sequence length="45" mass="5114">MELRERRHKITSSGKVSVVMVEIITCFDSSDIQVLILQSKAKSYS</sequence>
<keyword evidence="2" id="KW-1185">Reference proteome</keyword>
<name>A0AAV5L7Q0_9ROSI</name>
<comment type="caution">
    <text evidence="1">The sequence shown here is derived from an EMBL/GenBank/DDBJ whole genome shotgun (WGS) entry which is preliminary data.</text>
</comment>
<evidence type="ECO:0000313" key="1">
    <source>
        <dbReference type="EMBL" id="GKV33123.1"/>
    </source>
</evidence>
<evidence type="ECO:0000313" key="2">
    <source>
        <dbReference type="Proteomes" id="UP001054252"/>
    </source>
</evidence>
<dbReference type="EMBL" id="BPVZ01000099">
    <property type="protein sequence ID" value="GKV33123.1"/>
    <property type="molecule type" value="Genomic_DNA"/>
</dbReference>
<dbReference type="AlphaFoldDB" id="A0AAV5L7Q0"/>
<reference evidence="1 2" key="1">
    <citation type="journal article" date="2021" name="Commun. Biol.">
        <title>The genome of Shorea leprosula (Dipterocarpaceae) highlights the ecological relevance of drought in aseasonal tropical rainforests.</title>
        <authorList>
            <person name="Ng K.K.S."/>
            <person name="Kobayashi M.J."/>
            <person name="Fawcett J.A."/>
            <person name="Hatakeyama M."/>
            <person name="Paape T."/>
            <person name="Ng C.H."/>
            <person name="Ang C.C."/>
            <person name="Tnah L.H."/>
            <person name="Lee C.T."/>
            <person name="Nishiyama T."/>
            <person name="Sese J."/>
            <person name="O'Brien M.J."/>
            <person name="Copetti D."/>
            <person name="Mohd Noor M.I."/>
            <person name="Ong R.C."/>
            <person name="Putra M."/>
            <person name="Sireger I.Z."/>
            <person name="Indrioko S."/>
            <person name="Kosugi Y."/>
            <person name="Izuno A."/>
            <person name="Isagi Y."/>
            <person name="Lee S.L."/>
            <person name="Shimizu K.K."/>
        </authorList>
    </citation>
    <scope>NUCLEOTIDE SEQUENCE [LARGE SCALE GENOMIC DNA]</scope>
    <source>
        <strain evidence="1">214</strain>
    </source>
</reference>
<proteinExistence type="predicted"/>
<organism evidence="1 2">
    <name type="scientific">Rubroshorea leprosula</name>
    <dbReference type="NCBI Taxonomy" id="152421"/>
    <lineage>
        <taxon>Eukaryota</taxon>
        <taxon>Viridiplantae</taxon>
        <taxon>Streptophyta</taxon>
        <taxon>Embryophyta</taxon>
        <taxon>Tracheophyta</taxon>
        <taxon>Spermatophyta</taxon>
        <taxon>Magnoliopsida</taxon>
        <taxon>eudicotyledons</taxon>
        <taxon>Gunneridae</taxon>
        <taxon>Pentapetalae</taxon>
        <taxon>rosids</taxon>
        <taxon>malvids</taxon>
        <taxon>Malvales</taxon>
        <taxon>Dipterocarpaceae</taxon>
        <taxon>Rubroshorea</taxon>
    </lineage>
</organism>
<gene>
    <name evidence="1" type="ORF">SLEP1_g41665</name>
</gene>
<protein>
    <submittedName>
        <fullName evidence="1">Uncharacterized protein</fullName>
    </submittedName>
</protein>
<dbReference type="Proteomes" id="UP001054252">
    <property type="component" value="Unassembled WGS sequence"/>
</dbReference>
<accession>A0AAV5L7Q0</accession>